<feature type="region of interest" description="Disordered" evidence="1">
    <location>
        <begin position="1"/>
        <end position="119"/>
    </location>
</feature>
<sequence length="761" mass="82352">MSSLDAQHNQHLSADDTDSLSDSDWLDIASNRGSLNDVDISDFEHDDDESSSVPPSRRSSISLTSSQSDSVDAWEGFAEETGVAEADDQEDEGAAADRSDSGANLAQDDSATRPDSAMEDLRVMEALDQSVVSTLGASRLSTSSAGQASTAHSSIRDLRLSFPDPLTSSRDDLNRSYEELASPSEAAFTATENERDLETSAEFVTADEVAEPTAAPIDVVTEDAPTISPKAASPQDISNRLEDVLFDVVLYGASSSAKWHFAETLLEKVASSSGYFIEAAESSEDDTLRWFSLESPVIGDYKRTSWVIVHDCSVSSPVMNVGAPSFRPSTLTTTARQLEEVNPNRPSLAIVYLSSSVPPFVQKHTAYLPVFDPCPSPIDPIRDGDIARQMAQDAWDSLCIPERQVLRLTGHGDSVVLDSEDIHAVRPAEARLVMQQLMRKPMPAFSVTLIALVSLILGLVVHLTFQGPIPTPTTTVSISKSLSLRSSTALSVPATNGTMPQRRAAAQDTSLSIVPSSLKDFALSVVNPPTSVSVRRPSDPSDVPKSRKPCKQASTRDTVANDVIIRPSSSSVLALSSEDPVSPKAASGSKAAAAATTEVLSTAVSLRLADSVSHMAEAALKAVAEVVSKDMQELMAALDALLQAIGHQTHVIVKRSRGRAAKLRERLEYRNERAKERARQLRDMGDRLVLQAGERLREGADKARTRAHALKEKIVGVEAMRAYGRAHGESVSRIRHQVNERVRRRRRPTLRHGRRMNRVVV</sequence>
<keyword evidence="2" id="KW-0472">Membrane</keyword>
<organism evidence="3 4">
    <name type="scientific">Hohenbuehelia grisea</name>
    <dbReference type="NCBI Taxonomy" id="104357"/>
    <lineage>
        <taxon>Eukaryota</taxon>
        <taxon>Fungi</taxon>
        <taxon>Dikarya</taxon>
        <taxon>Basidiomycota</taxon>
        <taxon>Agaricomycotina</taxon>
        <taxon>Agaricomycetes</taxon>
        <taxon>Agaricomycetidae</taxon>
        <taxon>Agaricales</taxon>
        <taxon>Pleurotineae</taxon>
        <taxon>Pleurotaceae</taxon>
        <taxon>Hohenbuehelia</taxon>
    </lineage>
</organism>
<keyword evidence="4" id="KW-1185">Reference proteome</keyword>
<evidence type="ECO:0000313" key="3">
    <source>
        <dbReference type="EMBL" id="KAL0955003.1"/>
    </source>
</evidence>
<feature type="compositionally biased region" description="Polar residues" evidence="1">
    <location>
        <begin position="137"/>
        <end position="153"/>
    </location>
</feature>
<feature type="compositionally biased region" description="Acidic residues" evidence="1">
    <location>
        <begin position="39"/>
        <end position="50"/>
    </location>
</feature>
<feature type="compositionally biased region" description="Polar residues" evidence="1">
    <location>
        <begin position="1"/>
        <end position="11"/>
    </location>
</feature>
<reference evidence="4" key="1">
    <citation type="submission" date="2024-06" db="EMBL/GenBank/DDBJ databases">
        <title>Multi-omics analyses provide insights into the biosynthesis of the anticancer antibiotic pleurotin in Hohenbuehelia grisea.</title>
        <authorList>
            <person name="Weaver J.A."/>
            <person name="Alberti F."/>
        </authorList>
    </citation>
    <scope>NUCLEOTIDE SEQUENCE [LARGE SCALE GENOMIC DNA]</scope>
    <source>
        <strain evidence="4">T-177</strain>
    </source>
</reference>
<feature type="transmembrane region" description="Helical" evidence="2">
    <location>
        <begin position="444"/>
        <end position="465"/>
    </location>
</feature>
<feature type="region of interest" description="Disordered" evidence="1">
    <location>
        <begin position="529"/>
        <end position="559"/>
    </location>
</feature>
<keyword evidence="2" id="KW-0812">Transmembrane</keyword>
<feature type="compositionally biased region" description="Low complexity" evidence="1">
    <location>
        <begin position="51"/>
        <end position="70"/>
    </location>
</feature>
<accession>A0ABR3JHV4</accession>
<feature type="compositionally biased region" description="Basic and acidic residues" evidence="1">
    <location>
        <begin position="536"/>
        <end position="545"/>
    </location>
</feature>
<feature type="compositionally biased region" description="Acidic residues" evidence="1">
    <location>
        <begin position="85"/>
        <end position="94"/>
    </location>
</feature>
<comment type="caution">
    <text evidence="3">The sequence shown here is derived from an EMBL/GenBank/DDBJ whole genome shotgun (WGS) entry which is preliminary data.</text>
</comment>
<evidence type="ECO:0000256" key="1">
    <source>
        <dbReference type="SAM" id="MobiDB-lite"/>
    </source>
</evidence>
<keyword evidence="2" id="KW-1133">Transmembrane helix</keyword>
<name>A0ABR3JHV4_9AGAR</name>
<dbReference type="Proteomes" id="UP001556367">
    <property type="component" value="Unassembled WGS sequence"/>
</dbReference>
<proteinExistence type="predicted"/>
<feature type="compositionally biased region" description="Acidic residues" evidence="1">
    <location>
        <begin position="15"/>
        <end position="25"/>
    </location>
</feature>
<gene>
    <name evidence="3" type="ORF">HGRIS_003928</name>
</gene>
<dbReference type="EMBL" id="JASNQZ010000007">
    <property type="protein sequence ID" value="KAL0955003.1"/>
    <property type="molecule type" value="Genomic_DNA"/>
</dbReference>
<evidence type="ECO:0000256" key="2">
    <source>
        <dbReference type="SAM" id="Phobius"/>
    </source>
</evidence>
<protein>
    <submittedName>
        <fullName evidence="3">Uncharacterized protein</fullName>
    </submittedName>
</protein>
<feature type="region of interest" description="Disordered" evidence="1">
    <location>
        <begin position="137"/>
        <end position="156"/>
    </location>
</feature>
<evidence type="ECO:0000313" key="4">
    <source>
        <dbReference type="Proteomes" id="UP001556367"/>
    </source>
</evidence>